<dbReference type="GO" id="GO:0003964">
    <property type="term" value="F:RNA-directed DNA polymerase activity"/>
    <property type="evidence" value="ECO:0007669"/>
    <property type="project" value="UniProtKB-KW"/>
</dbReference>
<dbReference type="GO" id="GO:0004519">
    <property type="term" value="F:endonuclease activity"/>
    <property type="evidence" value="ECO:0007669"/>
    <property type="project" value="UniProtKB-KW"/>
</dbReference>
<dbReference type="PANTHER" id="PTHR48475:SF2">
    <property type="entry name" value="RIBONUCLEASE H"/>
    <property type="match status" value="1"/>
</dbReference>
<gene>
    <name evidence="8" type="ORF">Adt_36332</name>
</gene>
<sequence>MEKLAYALVMSTRKLRPYFLQHPIEVLSNYPLRQVLQKSDTSGRLVKWTVELGQFELHYRPRTLVKSQALADFVAESSVRSTSPVPNKKNVGLSLLMDHQPKCAQGLELCR</sequence>
<feature type="domain" description="Reverse transcriptase RNase H-like" evidence="7">
    <location>
        <begin position="2"/>
        <end position="55"/>
    </location>
</feature>
<organism evidence="8 9">
    <name type="scientific">Abeliophyllum distichum</name>
    <dbReference type="NCBI Taxonomy" id="126358"/>
    <lineage>
        <taxon>Eukaryota</taxon>
        <taxon>Viridiplantae</taxon>
        <taxon>Streptophyta</taxon>
        <taxon>Embryophyta</taxon>
        <taxon>Tracheophyta</taxon>
        <taxon>Spermatophyta</taxon>
        <taxon>Magnoliopsida</taxon>
        <taxon>eudicotyledons</taxon>
        <taxon>Gunneridae</taxon>
        <taxon>Pentapetalae</taxon>
        <taxon>asterids</taxon>
        <taxon>lamiids</taxon>
        <taxon>Lamiales</taxon>
        <taxon>Oleaceae</taxon>
        <taxon>Forsythieae</taxon>
        <taxon>Abeliophyllum</taxon>
    </lineage>
</organism>
<reference evidence="9" key="1">
    <citation type="submission" date="2024-07" db="EMBL/GenBank/DDBJ databases">
        <title>Two chromosome-level genome assemblies of Korean endemic species Abeliophyllum distichum and Forsythia ovata (Oleaceae).</title>
        <authorList>
            <person name="Jang H."/>
        </authorList>
    </citation>
    <scope>NUCLEOTIDE SEQUENCE [LARGE SCALE GENOMIC DNA]</scope>
</reference>
<keyword evidence="3" id="KW-0540">Nuclease</keyword>
<evidence type="ECO:0000256" key="6">
    <source>
        <dbReference type="ARBA" id="ARBA00022918"/>
    </source>
</evidence>
<evidence type="ECO:0000256" key="3">
    <source>
        <dbReference type="ARBA" id="ARBA00022722"/>
    </source>
</evidence>
<dbReference type="GO" id="GO:0016787">
    <property type="term" value="F:hydrolase activity"/>
    <property type="evidence" value="ECO:0007669"/>
    <property type="project" value="UniProtKB-KW"/>
</dbReference>
<evidence type="ECO:0000313" key="9">
    <source>
        <dbReference type="Proteomes" id="UP001604336"/>
    </source>
</evidence>
<evidence type="ECO:0000256" key="5">
    <source>
        <dbReference type="ARBA" id="ARBA00022801"/>
    </source>
</evidence>
<accession>A0ABD1QH76</accession>
<keyword evidence="5" id="KW-0378">Hydrolase</keyword>
<protein>
    <submittedName>
        <fullName evidence="8">Rve domain-containing</fullName>
    </submittedName>
</protein>
<evidence type="ECO:0000313" key="8">
    <source>
        <dbReference type="EMBL" id="KAL2475596.1"/>
    </source>
</evidence>
<dbReference type="AlphaFoldDB" id="A0ABD1QH76"/>
<evidence type="ECO:0000259" key="7">
    <source>
        <dbReference type="Pfam" id="PF17917"/>
    </source>
</evidence>
<dbReference type="PANTHER" id="PTHR48475">
    <property type="entry name" value="RIBONUCLEASE H"/>
    <property type="match status" value="1"/>
</dbReference>
<dbReference type="InterPro" id="IPR041373">
    <property type="entry name" value="RT_RNaseH"/>
</dbReference>
<keyword evidence="2" id="KW-0548">Nucleotidyltransferase</keyword>
<dbReference type="EMBL" id="JBFOLK010000011">
    <property type="protein sequence ID" value="KAL2475596.1"/>
    <property type="molecule type" value="Genomic_DNA"/>
</dbReference>
<name>A0ABD1QH76_9LAMI</name>
<comment type="caution">
    <text evidence="8">The sequence shown here is derived from an EMBL/GenBank/DDBJ whole genome shotgun (WGS) entry which is preliminary data.</text>
</comment>
<evidence type="ECO:0000256" key="4">
    <source>
        <dbReference type="ARBA" id="ARBA00022759"/>
    </source>
</evidence>
<evidence type="ECO:0000256" key="2">
    <source>
        <dbReference type="ARBA" id="ARBA00022695"/>
    </source>
</evidence>
<keyword evidence="4" id="KW-0255">Endonuclease</keyword>
<keyword evidence="9" id="KW-1185">Reference proteome</keyword>
<keyword evidence="1" id="KW-0808">Transferase</keyword>
<proteinExistence type="predicted"/>
<dbReference type="Pfam" id="PF17917">
    <property type="entry name" value="RT_RNaseH"/>
    <property type="match status" value="1"/>
</dbReference>
<dbReference type="Proteomes" id="UP001604336">
    <property type="component" value="Unassembled WGS sequence"/>
</dbReference>
<keyword evidence="6" id="KW-0695">RNA-directed DNA polymerase</keyword>
<evidence type="ECO:0000256" key="1">
    <source>
        <dbReference type="ARBA" id="ARBA00022679"/>
    </source>
</evidence>